<evidence type="ECO:0000256" key="1">
    <source>
        <dbReference type="SAM" id="MobiDB-lite"/>
    </source>
</evidence>
<organism evidence="2 3">
    <name type="scientific">Streptomyces nigrescens</name>
    <dbReference type="NCBI Taxonomy" id="1920"/>
    <lineage>
        <taxon>Bacteria</taxon>
        <taxon>Bacillati</taxon>
        <taxon>Actinomycetota</taxon>
        <taxon>Actinomycetes</taxon>
        <taxon>Kitasatosporales</taxon>
        <taxon>Streptomycetaceae</taxon>
        <taxon>Streptomyces</taxon>
    </lineage>
</organism>
<evidence type="ECO:0000313" key="2">
    <source>
        <dbReference type="EMBL" id="GFE23647.1"/>
    </source>
</evidence>
<reference evidence="2 3" key="1">
    <citation type="submission" date="2019-12" db="EMBL/GenBank/DDBJ databases">
        <title>Whole genome shotgun sequence of Streptomyces libani subsp. libani NBRC 13452.</title>
        <authorList>
            <person name="Ichikawa N."/>
            <person name="Kimura A."/>
            <person name="Kitahashi Y."/>
            <person name="Komaki H."/>
            <person name="Tamura T."/>
        </authorList>
    </citation>
    <scope>NUCLEOTIDE SEQUENCE [LARGE SCALE GENOMIC DNA]</scope>
    <source>
        <strain evidence="2 3">NBRC 13452</strain>
    </source>
</reference>
<name>A0A640TJ95_STRNI</name>
<dbReference type="Proteomes" id="UP000429552">
    <property type="component" value="Unassembled WGS sequence"/>
</dbReference>
<comment type="caution">
    <text evidence="2">The sequence shown here is derived from an EMBL/GenBank/DDBJ whole genome shotgun (WGS) entry which is preliminary data.</text>
</comment>
<accession>A0A640TJ95</accession>
<sequence>MARSTTVSGGSPQPRCADELAVQAVRQQGEVTAVRGKLLPPGREPGETLVDDVKHKRK</sequence>
<proteinExistence type="predicted"/>
<dbReference type="EMBL" id="BLIP01000001">
    <property type="protein sequence ID" value="GFE23647.1"/>
    <property type="molecule type" value="Genomic_DNA"/>
</dbReference>
<gene>
    <name evidence="2" type="ORF">Sliba_41000</name>
</gene>
<feature type="region of interest" description="Disordered" evidence="1">
    <location>
        <begin position="32"/>
        <end position="58"/>
    </location>
</feature>
<protein>
    <submittedName>
        <fullName evidence="2">Uncharacterized protein</fullName>
    </submittedName>
</protein>
<evidence type="ECO:0000313" key="3">
    <source>
        <dbReference type="Proteomes" id="UP000429552"/>
    </source>
</evidence>
<dbReference type="AlphaFoldDB" id="A0A640TJ95"/>